<keyword evidence="3" id="KW-0238">DNA-binding</keyword>
<name>A0ABY4XE19_9SPHN</name>
<keyword evidence="4" id="KW-0804">Transcription</keyword>
<evidence type="ECO:0000256" key="1">
    <source>
        <dbReference type="ARBA" id="ARBA00009437"/>
    </source>
</evidence>
<dbReference type="InterPro" id="IPR037402">
    <property type="entry name" value="YidZ_PBP2"/>
</dbReference>
<dbReference type="InterPro" id="IPR005119">
    <property type="entry name" value="LysR_subst-bd"/>
</dbReference>
<evidence type="ECO:0000256" key="3">
    <source>
        <dbReference type="ARBA" id="ARBA00023125"/>
    </source>
</evidence>
<keyword evidence="7" id="KW-1185">Reference proteome</keyword>
<accession>A0ABY4XE19</accession>
<dbReference type="EMBL" id="CP084931">
    <property type="protein sequence ID" value="USI74945.1"/>
    <property type="molecule type" value="Genomic_DNA"/>
</dbReference>
<dbReference type="RefSeq" id="WP_252168759.1">
    <property type="nucleotide sequence ID" value="NZ_CP084931.1"/>
</dbReference>
<feature type="domain" description="HTH lysR-type" evidence="5">
    <location>
        <begin position="9"/>
        <end position="65"/>
    </location>
</feature>
<dbReference type="Proteomes" id="UP001056937">
    <property type="component" value="Chromosome 2"/>
</dbReference>
<evidence type="ECO:0000313" key="6">
    <source>
        <dbReference type="EMBL" id="USI74945.1"/>
    </source>
</evidence>
<evidence type="ECO:0000313" key="7">
    <source>
        <dbReference type="Proteomes" id="UP001056937"/>
    </source>
</evidence>
<reference evidence="6" key="1">
    <citation type="journal article" date="2022" name="Toxins">
        <title>Genomic Analysis of Sphingopyxis sp. USTB-05 for Biodegrading Cyanobacterial Hepatotoxins.</title>
        <authorList>
            <person name="Liu C."/>
            <person name="Xu Q."/>
            <person name="Zhao Z."/>
            <person name="Zhang H."/>
            <person name="Liu X."/>
            <person name="Yin C."/>
            <person name="Liu Y."/>
            <person name="Yan H."/>
        </authorList>
    </citation>
    <scope>NUCLEOTIDE SEQUENCE</scope>
    <source>
        <strain evidence="6">NBD5</strain>
    </source>
</reference>
<dbReference type="PANTHER" id="PTHR30118:SF15">
    <property type="entry name" value="TRANSCRIPTIONAL REGULATORY PROTEIN"/>
    <property type="match status" value="1"/>
</dbReference>
<comment type="similarity">
    <text evidence="1">Belongs to the LysR transcriptional regulatory family.</text>
</comment>
<dbReference type="Pfam" id="PF03466">
    <property type="entry name" value="LysR_substrate"/>
    <property type="match status" value="1"/>
</dbReference>
<gene>
    <name evidence="6" type="ORF">LHA26_17395</name>
</gene>
<dbReference type="PANTHER" id="PTHR30118">
    <property type="entry name" value="HTH-TYPE TRANSCRIPTIONAL REGULATOR LEUO-RELATED"/>
    <property type="match status" value="1"/>
</dbReference>
<dbReference type="Gene3D" id="1.10.10.10">
    <property type="entry name" value="Winged helix-like DNA-binding domain superfamily/Winged helix DNA-binding domain"/>
    <property type="match status" value="1"/>
</dbReference>
<proteinExistence type="inferred from homology"/>
<dbReference type="InterPro" id="IPR036388">
    <property type="entry name" value="WH-like_DNA-bd_sf"/>
</dbReference>
<sequence>MRGKLNDADLRLLRVLDAVLETRDVTRASEILSVTPSAVSHSLRLLRALFDDPLMVRTRGRFEPTPRALALQPALRHGLAQLAALVEVEPEFDPATSRRRFSLATPDYQLFVILPMLVARVREIAPQVDLRFRPLAADVLDQLATGALDLVIAGAEVEAALALDREVMRSRIIAEPFCCVLREDHPAAQAATLSLEAYVQAPHVVVSMTGEDSDQVDSALAARGLRRRVAATVPSFMAAAWYATSSDMIATLPRTVALRAAARNQGVVRPPPLALPRSIAYLWWHPRFQSDAGHGWWRKALFDVFAPYRD</sequence>
<evidence type="ECO:0000256" key="2">
    <source>
        <dbReference type="ARBA" id="ARBA00023015"/>
    </source>
</evidence>
<dbReference type="InterPro" id="IPR000847">
    <property type="entry name" value="LysR_HTH_N"/>
</dbReference>
<evidence type="ECO:0000259" key="5">
    <source>
        <dbReference type="PROSITE" id="PS50931"/>
    </source>
</evidence>
<dbReference type="InterPro" id="IPR036390">
    <property type="entry name" value="WH_DNA-bd_sf"/>
</dbReference>
<organism evidence="6 7">
    <name type="scientific">Sphingomonas morindae</name>
    <dbReference type="NCBI Taxonomy" id="1541170"/>
    <lineage>
        <taxon>Bacteria</taxon>
        <taxon>Pseudomonadati</taxon>
        <taxon>Pseudomonadota</taxon>
        <taxon>Alphaproteobacteria</taxon>
        <taxon>Sphingomonadales</taxon>
        <taxon>Sphingomonadaceae</taxon>
        <taxon>Sphingomonas</taxon>
    </lineage>
</organism>
<dbReference type="PROSITE" id="PS50931">
    <property type="entry name" value="HTH_LYSR"/>
    <property type="match status" value="1"/>
</dbReference>
<keyword evidence="2" id="KW-0805">Transcription regulation</keyword>
<protein>
    <submittedName>
        <fullName evidence="6">LysR family transcriptional regulator</fullName>
    </submittedName>
</protein>
<dbReference type="SUPFAM" id="SSF46785">
    <property type="entry name" value="Winged helix' DNA-binding domain"/>
    <property type="match status" value="1"/>
</dbReference>
<dbReference type="CDD" id="cd08417">
    <property type="entry name" value="PBP2_Nitroaromatics_like"/>
    <property type="match status" value="1"/>
</dbReference>
<dbReference type="InterPro" id="IPR050389">
    <property type="entry name" value="LysR-type_TF"/>
</dbReference>
<evidence type="ECO:0000256" key="4">
    <source>
        <dbReference type="ARBA" id="ARBA00023163"/>
    </source>
</evidence>
<dbReference type="Pfam" id="PF00126">
    <property type="entry name" value="HTH_1"/>
    <property type="match status" value="1"/>
</dbReference>
<dbReference type="SUPFAM" id="SSF53850">
    <property type="entry name" value="Periplasmic binding protein-like II"/>
    <property type="match status" value="1"/>
</dbReference>
<dbReference type="Gene3D" id="3.40.190.10">
    <property type="entry name" value="Periplasmic binding protein-like II"/>
    <property type="match status" value="2"/>
</dbReference>